<feature type="transmembrane region" description="Helical" evidence="6">
    <location>
        <begin position="384"/>
        <end position="408"/>
    </location>
</feature>
<dbReference type="PANTHER" id="PTHR23505">
    <property type="entry name" value="SPINSTER"/>
    <property type="match status" value="1"/>
</dbReference>
<evidence type="ECO:0000256" key="1">
    <source>
        <dbReference type="ARBA" id="ARBA00004141"/>
    </source>
</evidence>
<dbReference type="GO" id="GO:0022857">
    <property type="term" value="F:transmembrane transporter activity"/>
    <property type="evidence" value="ECO:0007669"/>
    <property type="project" value="InterPro"/>
</dbReference>
<reference evidence="9" key="1">
    <citation type="submission" date="2019-12" db="EMBL/GenBank/DDBJ databases">
        <title>Complete genome of Terracaulis silvestris 0127_4.</title>
        <authorList>
            <person name="Vieira S."/>
            <person name="Riedel T."/>
            <person name="Sproer C."/>
            <person name="Pascual J."/>
            <person name="Boedeker C."/>
            <person name="Overmann J."/>
        </authorList>
    </citation>
    <scope>NUCLEOTIDE SEQUENCE [LARGE SCALE GENOMIC DNA]</scope>
    <source>
        <strain evidence="9">0127_4</strain>
    </source>
</reference>
<dbReference type="PROSITE" id="PS50850">
    <property type="entry name" value="MFS"/>
    <property type="match status" value="1"/>
</dbReference>
<feature type="transmembrane region" description="Helical" evidence="6">
    <location>
        <begin position="290"/>
        <end position="311"/>
    </location>
</feature>
<evidence type="ECO:0000256" key="4">
    <source>
        <dbReference type="ARBA" id="ARBA00022989"/>
    </source>
</evidence>
<dbReference type="InterPro" id="IPR011701">
    <property type="entry name" value="MFS"/>
</dbReference>
<dbReference type="InterPro" id="IPR044770">
    <property type="entry name" value="MFS_spinster-like"/>
</dbReference>
<dbReference type="GO" id="GO:0016020">
    <property type="term" value="C:membrane"/>
    <property type="evidence" value="ECO:0007669"/>
    <property type="project" value="UniProtKB-SubCell"/>
</dbReference>
<dbReference type="PANTHER" id="PTHR23505:SF79">
    <property type="entry name" value="PROTEIN SPINSTER"/>
    <property type="match status" value="1"/>
</dbReference>
<feature type="transmembrane region" description="Helical" evidence="6">
    <location>
        <begin position="323"/>
        <end position="343"/>
    </location>
</feature>
<dbReference type="CDD" id="cd17328">
    <property type="entry name" value="MFS_spinster_like"/>
    <property type="match status" value="1"/>
</dbReference>
<feature type="transmembrane region" description="Helical" evidence="6">
    <location>
        <begin position="91"/>
        <end position="111"/>
    </location>
</feature>
<dbReference type="RefSeq" id="WP_158765831.1">
    <property type="nucleotide sequence ID" value="NZ_CP047045.1"/>
</dbReference>
<feature type="domain" description="Major facilitator superfamily (MFS) profile" evidence="7">
    <location>
        <begin position="26"/>
        <end position="448"/>
    </location>
</feature>
<protein>
    <submittedName>
        <fullName evidence="8">L-galactonate transporter</fullName>
    </submittedName>
</protein>
<proteinExistence type="predicted"/>
<gene>
    <name evidence="8" type="primary">yjjL_4</name>
    <name evidence="8" type="ORF">DSM104635_01766</name>
</gene>
<keyword evidence="4 6" id="KW-1133">Transmembrane helix</keyword>
<name>A0A6I6MLP5_9CAUL</name>
<feature type="transmembrane region" description="Helical" evidence="6">
    <location>
        <begin position="62"/>
        <end position="85"/>
    </location>
</feature>
<sequence length="453" mass="47915">MGAQATVNASQGWTQTWPPARAAWWAVAVLTTAYIVSFVDRQILSLLIEPIRADLAISDTQVSLLGGFAFALLYTFAGIPLAWVGDHHSRRWLIAAGAAFWSVMTALCGLSQTFWQMFWARVGVGVGEASLTPSAYSLMGDYFPPDKLGRPMGVYMAGGAVGSGVALVVGGAVIAATATLPSISVPLVGALKPWQLVFVIVAIPGLVVALLALTVREPKRVREPLQPAPAQREGRKIGPNAARYLGRNWRLYLPLFGGFALISLMKNAILIWTPTMFMRAHGWDASSIGYWYGAFLLTLGPLGAIGGGWIADHLRGRGIREGALWVVVVATCASAPIAVSMPLVQSSSLALVLLALLTFVLFVVGSVTPTAFQLATPNQMRAQVSAVALFVNNLLGIGFGPTLVALITDYVFGADSALSYSIAIVALVFAPLSALAFWLALSCYRAAAPGEAT</sequence>
<dbReference type="SUPFAM" id="SSF103473">
    <property type="entry name" value="MFS general substrate transporter"/>
    <property type="match status" value="1"/>
</dbReference>
<organism evidence="8 9">
    <name type="scientific">Terricaulis silvestris</name>
    <dbReference type="NCBI Taxonomy" id="2686094"/>
    <lineage>
        <taxon>Bacteria</taxon>
        <taxon>Pseudomonadati</taxon>
        <taxon>Pseudomonadota</taxon>
        <taxon>Alphaproteobacteria</taxon>
        <taxon>Caulobacterales</taxon>
        <taxon>Caulobacteraceae</taxon>
        <taxon>Terricaulis</taxon>
    </lineage>
</organism>
<evidence type="ECO:0000313" key="9">
    <source>
        <dbReference type="Proteomes" id="UP000431269"/>
    </source>
</evidence>
<keyword evidence="9" id="KW-1185">Reference proteome</keyword>
<feature type="transmembrane region" description="Helical" evidence="6">
    <location>
        <begin position="196"/>
        <end position="215"/>
    </location>
</feature>
<dbReference type="EMBL" id="CP047045">
    <property type="protein sequence ID" value="QGZ94931.1"/>
    <property type="molecule type" value="Genomic_DNA"/>
</dbReference>
<feature type="transmembrane region" description="Helical" evidence="6">
    <location>
        <begin position="420"/>
        <end position="441"/>
    </location>
</feature>
<evidence type="ECO:0000256" key="6">
    <source>
        <dbReference type="SAM" id="Phobius"/>
    </source>
</evidence>
<evidence type="ECO:0000256" key="2">
    <source>
        <dbReference type="ARBA" id="ARBA00022448"/>
    </source>
</evidence>
<feature type="transmembrane region" description="Helical" evidence="6">
    <location>
        <begin position="22"/>
        <end position="41"/>
    </location>
</feature>
<comment type="subcellular location">
    <subcellularLocation>
        <location evidence="1">Membrane</location>
        <topology evidence="1">Multi-pass membrane protein</topology>
    </subcellularLocation>
</comment>
<evidence type="ECO:0000256" key="3">
    <source>
        <dbReference type="ARBA" id="ARBA00022692"/>
    </source>
</evidence>
<feature type="transmembrane region" description="Helical" evidence="6">
    <location>
        <begin position="251"/>
        <end position="270"/>
    </location>
</feature>
<dbReference type="AlphaFoldDB" id="A0A6I6MLP5"/>
<dbReference type="Pfam" id="PF07690">
    <property type="entry name" value="MFS_1"/>
    <property type="match status" value="1"/>
</dbReference>
<evidence type="ECO:0000259" key="7">
    <source>
        <dbReference type="PROSITE" id="PS50850"/>
    </source>
</evidence>
<feature type="transmembrane region" description="Helical" evidence="6">
    <location>
        <begin position="349"/>
        <end position="372"/>
    </location>
</feature>
<keyword evidence="3 6" id="KW-0812">Transmembrane</keyword>
<dbReference type="KEGG" id="tsv:DSM104635_01766"/>
<accession>A0A6I6MLP5</accession>
<dbReference type="Proteomes" id="UP000431269">
    <property type="component" value="Chromosome"/>
</dbReference>
<dbReference type="InterPro" id="IPR036259">
    <property type="entry name" value="MFS_trans_sf"/>
</dbReference>
<dbReference type="Gene3D" id="1.20.1250.20">
    <property type="entry name" value="MFS general substrate transporter like domains"/>
    <property type="match status" value="1"/>
</dbReference>
<keyword evidence="2" id="KW-0813">Transport</keyword>
<evidence type="ECO:0000313" key="8">
    <source>
        <dbReference type="EMBL" id="QGZ94931.1"/>
    </source>
</evidence>
<evidence type="ECO:0000256" key="5">
    <source>
        <dbReference type="ARBA" id="ARBA00023136"/>
    </source>
</evidence>
<feature type="transmembrane region" description="Helical" evidence="6">
    <location>
        <begin position="154"/>
        <end position="176"/>
    </location>
</feature>
<keyword evidence="5 6" id="KW-0472">Membrane</keyword>
<dbReference type="InterPro" id="IPR020846">
    <property type="entry name" value="MFS_dom"/>
</dbReference>